<reference evidence="2" key="1">
    <citation type="submission" date="2021-01" db="EMBL/GenBank/DDBJ databases">
        <title>Fulvivirga kasyanovii gen. nov., sp nov., a novel member of the phylum Bacteroidetes isolated from seawater in a mussel farm.</title>
        <authorList>
            <person name="Zhao L.-H."/>
            <person name="Wang Z.-J."/>
        </authorList>
    </citation>
    <scope>NUCLEOTIDE SEQUENCE</scope>
    <source>
        <strain evidence="2">2943</strain>
    </source>
</reference>
<accession>A0A937FAJ9</accession>
<comment type="caution">
    <text evidence="2">The sequence shown here is derived from an EMBL/GenBank/DDBJ whole genome shotgun (WGS) entry which is preliminary data.</text>
</comment>
<dbReference type="PANTHER" id="PTHR15020:SF50">
    <property type="entry name" value="UPF0659 PROTEIN YMR090W"/>
    <property type="match status" value="1"/>
</dbReference>
<dbReference type="CDD" id="cd05243">
    <property type="entry name" value="SDR_a5"/>
    <property type="match status" value="1"/>
</dbReference>
<dbReference type="AlphaFoldDB" id="A0A937FAJ9"/>
<dbReference type="InterPro" id="IPR036291">
    <property type="entry name" value="NAD(P)-bd_dom_sf"/>
</dbReference>
<dbReference type="SUPFAM" id="SSF51735">
    <property type="entry name" value="NAD(P)-binding Rossmann-fold domains"/>
    <property type="match status" value="1"/>
</dbReference>
<evidence type="ECO:0000313" key="3">
    <source>
        <dbReference type="Proteomes" id="UP000659388"/>
    </source>
</evidence>
<name>A0A937FAJ9_9BACT</name>
<feature type="domain" description="NAD(P)-binding" evidence="1">
    <location>
        <begin position="8"/>
        <end position="192"/>
    </location>
</feature>
<evidence type="ECO:0000313" key="2">
    <source>
        <dbReference type="EMBL" id="MBL3657644.1"/>
    </source>
</evidence>
<gene>
    <name evidence="2" type="ORF">JL102_15955</name>
</gene>
<dbReference type="EMBL" id="JAESIY010000008">
    <property type="protein sequence ID" value="MBL3657644.1"/>
    <property type="molecule type" value="Genomic_DNA"/>
</dbReference>
<organism evidence="2 3">
    <name type="scientific">Fulvivirga sediminis</name>
    <dbReference type="NCBI Taxonomy" id="2803949"/>
    <lineage>
        <taxon>Bacteria</taxon>
        <taxon>Pseudomonadati</taxon>
        <taxon>Bacteroidota</taxon>
        <taxon>Cytophagia</taxon>
        <taxon>Cytophagales</taxon>
        <taxon>Fulvivirgaceae</taxon>
        <taxon>Fulvivirga</taxon>
    </lineage>
</organism>
<evidence type="ECO:0000259" key="1">
    <source>
        <dbReference type="Pfam" id="PF13460"/>
    </source>
</evidence>
<dbReference type="Proteomes" id="UP000659388">
    <property type="component" value="Unassembled WGS sequence"/>
</dbReference>
<dbReference type="PANTHER" id="PTHR15020">
    <property type="entry name" value="FLAVIN REDUCTASE-RELATED"/>
    <property type="match status" value="1"/>
</dbReference>
<dbReference type="InterPro" id="IPR016040">
    <property type="entry name" value="NAD(P)-bd_dom"/>
</dbReference>
<dbReference type="Pfam" id="PF13460">
    <property type="entry name" value="NAD_binding_10"/>
    <property type="match status" value="1"/>
</dbReference>
<dbReference type="Gene3D" id="3.40.50.720">
    <property type="entry name" value="NAD(P)-binding Rossmann-like Domain"/>
    <property type="match status" value="1"/>
</dbReference>
<dbReference type="RefSeq" id="WP_202245425.1">
    <property type="nucleotide sequence ID" value="NZ_JAESIY010000008.1"/>
</dbReference>
<sequence length="216" mass="23264">MKKILIIGANGQIGKILTNKMKDTGDFTPVAMIRKDEQKSYFEDLGVDTKLVSLEGEVEDIEKAVEGLDGVVFAAGSGGSTGQDKTLTVDLDGAVKAMEAAKAKGVKRFVMVSALGADDRSFWDKSGIKPYYVAKYFADRTLKNIGLDYTIVRPGMLKDGDGTGKITLQDPMSAESVKREDVAEVILAALQQHNTIGKVIEFNNGENEIKEAIAAV</sequence>
<proteinExistence type="predicted"/>
<protein>
    <submittedName>
        <fullName evidence="2">SDR family oxidoreductase</fullName>
    </submittedName>
</protein>
<keyword evidence="3" id="KW-1185">Reference proteome</keyword>